<dbReference type="EMBL" id="BTFZ01000002">
    <property type="protein sequence ID" value="GMM33680.1"/>
    <property type="molecule type" value="Genomic_DNA"/>
</dbReference>
<comment type="caution">
    <text evidence="2">The sequence shown here is derived from an EMBL/GenBank/DDBJ whole genome shotgun (WGS) entry which is preliminary data.</text>
</comment>
<proteinExistence type="predicted"/>
<dbReference type="AlphaFoldDB" id="A0AAV5QH25"/>
<keyword evidence="1" id="KW-0812">Transmembrane</keyword>
<name>A0AAV5QH25_9ASCO</name>
<keyword evidence="3" id="KW-1185">Reference proteome</keyword>
<sequence length="481" mass="55343">MLSNLKCSWIGGNISFLLSAVSCCAIIASWMILKFQTPLSETDYILKISNFLSEDPIRDIHFEIPIFITSYDKFKFLDLAEATQVQLDYKLGQLDLNFQGYRFSLINNPYIEEIGDYQYAKSIRENQLYEIRLFLGESDAIYTDPFQNFAVLYHTMETINSNDLPYFITQLIINSFFSDELSFFQKGNLAGTKDLETYFAMGKSSVDSKVNVNFIILSEKKVVGVETKAHEVLESYMNTINCIYDKILHFDFSLEVQRTHTYAIDRSDVWDYDQESHVISLNDDVTYVDIRDDFYQEDPITLNDFSNFNFLFPIPGDSNLKVHPLSNSSIFKSSSTKSLFFINHVPEDSNIDNEYFVGIDQFNNVLGIALLNLYLSLSLPDPGYQTLRLDLLTRITIIKSLYKFSGYMRQISEILRLDGKNVRAVLSTEKIIYLLELRNEAVRLASDNATISLEGFTNALNRILLANMEAKKIIDVLLNHH</sequence>
<accession>A0AAV5QH25</accession>
<dbReference type="InterPro" id="IPR019540">
    <property type="entry name" value="PtdIno-glycan_biosynth_class_S"/>
</dbReference>
<organism evidence="2 3">
    <name type="scientific">Saccharomycopsis crataegensis</name>
    <dbReference type="NCBI Taxonomy" id="43959"/>
    <lineage>
        <taxon>Eukaryota</taxon>
        <taxon>Fungi</taxon>
        <taxon>Dikarya</taxon>
        <taxon>Ascomycota</taxon>
        <taxon>Saccharomycotina</taxon>
        <taxon>Saccharomycetes</taxon>
        <taxon>Saccharomycopsidaceae</taxon>
        <taxon>Saccharomycopsis</taxon>
    </lineage>
</organism>
<evidence type="ECO:0000313" key="2">
    <source>
        <dbReference type="EMBL" id="GMM33680.1"/>
    </source>
</evidence>
<protein>
    <submittedName>
        <fullName evidence="2">Uncharacterized protein</fullName>
    </submittedName>
</protein>
<dbReference type="PROSITE" id="PS51257">
    <property type="entry name" value="PROKAR_LIPOPROTEIN"/>
    <property type="match status" value="1"/>
</dbReference>
<keyword evidence="1" id="KW-1133">Transmembrane helix</keyword>
<dbReference type="GeneID" id="90071659"/>
<dbReference type="Pfam" id="PF10510">
    <property type="entry name" value="PIG-S"/>
    <property type="match status" value="1"/>
</dbReference>
<dbReference type="GO" id="GO:0016255">
    <property type="term" value="P:attachment of GPI anchor to protein"/>
    <property type="evidence" value="ECO:0007669"/>
    <property type="project" value="InterPro"/>
</dbReference>
<keyword evidence="1" id="KW-0472">Membrane</keyword>
<evidence type="ECO:0000313" key="3">
    <source>
        <dbReference type="Proteomes" id="UP001360560"/>
    </source>
</evidence>
<feature type="transmembrane region" description="Helical" evidence="1">
    <location>
        <begin position="12"/>
        <end position="33"/>
    </location>
</feature>
<evidence type="ECO:0000256" key="1">
    <source>
        <dbReference type="SAM" id="Phobius"/>
    </source>
</evidence>
<dbReference type="GO" id="GO:0042765">
    <property type="term" value="C:GPI-anchor transamidase complex"/>
    <property type="evidence" value="ECO:0007669"/>
    <property type="project" value="InterPro"/>
</dbReference>
<dbReference type="Proteomes" id="UP001360560">
    <property type="component" value="Unassembled WGS sequence"/>
</dbReference>
<dbReference type="RefSeq" id="XP_064850680.1">
    <property type="nucleotide sequence ID" value="XM_064994608.1"/>
</dbReference>
<reference evidence="2 3" key="1">
    <citation type="journal article" date="2023" name="Elife">
        <title>Identification of key yeast species and microbe-microbe interactions impacting larval growth of Drosophila in the wild.</title>
        <authorList>
            <person name="Mure A."/>
            <person name="Sugiura Y."/>
            <person name="Maeda R."/>
            <person name="Honda K."/>
            <person name="Sakurai N."/>
            <person name="Takahashi Y."/>
            <person name="Watada M."/>
            <person name="Katoh T."/>
            <person name="Gotoh A."/>
            <person name="Gotoh Y."/>
            <person name="Taniguchi I."/>
            <person name="Nakamura K."/>
            <person name="Hayashi T."/>
            <person name="Katayama T."/>
            <person name="Uemura T."/>
            <person name="Hattori Y."/>
        </authorList>
    </citation>
    <scope>NUCLEOTIDE SEQUENCE [LARGE SCALE GENOMIC DNA]</scope>
    <source>
        <strain evidence="2 3">SC-9</strain>
    </source>
</reference>
<gene>
    <name evidence="2" type="ORF">DASC09_010050</name>
</gene>